<evidence type="ECO:0000313" key="3">
    <source>
        <dbReference type="Proteomes" id="UP000274131"/>
    </source>
</evidence>
<reference evidence="4" key="1">
    <citation type="submission" date="2017-02" db="UniProtKB">
        <authorList>
            <consortium name="WormBaseParasite"/>
        </authorList>
    </citation>
    <scope>IDENTIFICATION</scope>
</reference>
<evidence type="ECO:0000313" key="4">
    <source>
        <dbReference type="WBParaSite" id="EVEC_0001203301-mRNA-1"/>
    </source>
</evidence>
<dbReference type="OrthoDB" id="5838092at2759"/>
<reference evidence="2 3" key="2">
    <citation type="submission" date="2018-10" db="EMBL/GenBank/DDBJ databases">
        <authorList>
            <consortium name="Pathogen Informatics"/>
        </authorList>
    </citation>
    <scope>NUCLEOTIDE SEQUENCE [LARGE SCALE GENOMIC DNA]</scope>
</reference>
<accession>A0A0N4VM82</accession>
<dbReference type="EMBL" id="UXUI01011812">
    <property type="protein sequence ID" value="VDD96527.1"/>
    <property type="molecule type" value="Genomic_DNA"/>
</dbReference>
<sequence>MKLALPPHIIQNPNHDLIEQRGPMLPERCNTSEYGSGDPSPTNLMYDPTLDDSESDYLAIEREKRIYELEKKHHEDREKIREYRERLSRERDLRDKEITALKEALRKKKRKDEKDRRDLMNVINSLQAKVSFLEQNQRCGGGLFPPLFESVVGAGESLCTISASSVPVPSGFNQTTLHNNSDEIDETKNFRRTEVYDSELPRSTDSSSSVTTQEAQDITLLQADGANDLTLTLSNSSSRRVHSDTDLCRFSHPYGTLSVQL</sequence>
<feature type="coiled-coil region" evidence="1">
    <location>
        <begin position="50"/>
        <end position="136"/>
    </location>
</feature>
<evidence type="ECO:0000313" key="2">
    <source>
        <dbReference type="EMBL" id="VDD96527.1"/>
    </source>
</evidence>
<keyword evidence="1" id="KW-0175">Coiled coil</keyword>
<name>A0A0N4VM82_ENTVE</name>
<protein>
    <submittedName>
        <fullName evidence="2 4">Uncharacterized protein</fullName>
    </submittedName>
</protein>
<proteinExistence type="predicted"/>
<keyword evidence="3" id="KW-1185">Reference proteome</keyword>
<dbReference type="Proteomes" id="UP000274131">
    <property type="component" value="Unassembled WGS sequence"/>
</dbReference>
<dbReference type="AlphaFoldDB" id="A0A0N4VM82"/>
<organism evidence="4">
    <name type="scientific">Enterobius vermicularis</name>
    <name type="common">Human pinworm</name>
    <dbReference type="NCBI Taxonomy" id="51028"/>
    <lineage>
        <taxon>Eukaryota</taxon>
        <taxon>Metazoa</taxon>
        <taxon>Ecdysozoa</taxon>
        <taxon>Nematoda</taxon>
        <taxon>Chromadorea</taxon>
        <taxon>Rhabditida</taxon>
        <taxon>Spirurina</taxon>
        <taxon>Oxyuridomorpha</taxon>
        <taxon>Oxyuroidea</taxon>
        <taxon>Oxyuridae</taxon>
        <taxon>Enterobius</taxon>
    </lineage>
</organism>
<gene>
    <name evidence="2" type="ORF">EVEC_LOCUS11278</name>
</gene>
<evidence type="ECO:0000256" key="1">
    <source>
        <dbReference type="SAM" id="Coils"/>
    </source>
</evidence>
<dbReference type="WBParaSite" id="EVEC_0001203301-mRNA-1">
    <property type="protein sequence ID" value="EVEC_0001203301-mRNA-1"/>
    <property type="gene ID" value="EVEC_0001203301"/>
</dbReference>